<dbReference type="EC" id="3.4.24.-" evidence="7"/>
<feature type="domain" description="EGF-like" evidence="8 9">
    <location>
        <begin position="252"/>
        <end position="263"/>
    </location>
</feature>
<organism evidence="10 11">
    <name type="scientific">Strongyloides papillosus</name>
    <name type="common">Intestinal threadworm</name>
    <dbReference type="NCBI Taxonomy" id="174720"/>
    <lineage>
        <taxon>Eukaryota</taxon>
        <taxon>Metazoa</taxon>
        <taxon>Ecdysozoa</taxon>
        <taxon>Nematoda</taxon>
        <taxon>Chromadorea</taxon>
        <taxon>Rhabditida</taxon>
        <taxon>Tylenchina</taxon>
        <taxon>Panagrolaimomorpha</taxon>
        <taxon>Strongyloidoidea</taxon>
        <taxon>Strongyloididae</taxon>
        <taxon>Strongyloides</taxon>
    </lineage>
</organism>
<comment type="cofactor">
    <cofactor evidence="7">
        <name>Zn(2+)</name>
        <dbReference type="ChEBI" id="CHEBI:29105"/>
    </cofactor>
    <text evidence="7">Binds 1 zinc ion per subunit.</text>
</comment>
<dbReference type="GO" id="GO:0006508">
    <property type="term" value="P:proteolysis"/>
    <property type="evidence" value="ECO:0007669"/>
    <property type="project" value="UniProtKB-KW"/>
</dbReference>
<dbReference type="Gene3D" id="3.40.390.10">
    <property type="entry name" value="Collagenase (Catalytic Domain)"/>
    <property type="match status" value="1"/>
</dbReference>
<keyword evidence="10" id="KW-1185">Reference proteome</keyword>
<sequence>MILTKCVKNNLYTLSGFLLMEMLSCESIRMKRAIKNNGETKKLPRNLKYFIDKELSISTIETALLKTQKETCFRFMRTSEIVNDGKTIEFYKGSYSIYSIYQNGSYISRKLFISKDDIKSSGGVQSVLASFLEMMNQISRHDRNKYVKLHYENMKEDELITFDPLSKKKYPTHGVGYDFGSLLHFPSNYNSKNKKNTIEAHKPYYNMMMGQRDEFSFNDYKLINRHYCSKICKSKLVCHNSAYQDINNCGVCKCPNGYKGKYCQDIESSDPKCGQTQLQAYKKVHYLKFKGKNTCTYLITAPKNRKVKLNIILVKTMDKKICTPKSGLEVKYRKDKGAAGLNLCGTYKNIELKSKSRTVLIQYNGKRDDNQFLISYKKL</sequence>
<keyword evidence="2 7" id="KW-0645">Protease</keyword>
<evidence type="ECO:0000256" key="3">
    <source>
        <dbReference type="ARBA" id="ARBA00022723"/>
    </source>
</evidence>
<proteinExistence type="predicted"/>
<dbReference type="WBParaSite" id="SPAL_0000010800.1">
    <property type="protein sequence ID" value="SPAL_0000010800.1"/>
    <property type="gene ID" value="SPAL_0000010800"/>
</dbReference>
<evidence type="ECO:0000256" key="5">
    <source>
        <dbReference type="ARBA" id="ARBA00022833"/>
    </source>
</evidence>
<accession>A0A0N5B205</accession>
<dbReference type="PANTHER" id="PTHR10127:SF780">
    <property type="entry name" value="METALLOENDOPEPTIDASE"/>
    <property type="match status" value="1"/>
</dbReference>
<evidence type="ECO:0000259" key="8">
    <source>
        <dbReference type="PROSITE" id="PS00022"/>
    </source>
</evidence>
<evidence type="ECO:0000256" key="1">
    <source>
        <dbReference type="ARBA" id="ARBA00022536"/>
    </source>
</evidence>
<reference evidence="11" key="1">
    <citation type="submission" date="2017-02" db="UniProtKB">
        <authorList>
            <consortium name="WormBaseParasite"/>
        </authorList>
    </citation>
    <scope>IDENTIFICATION</scope>
</reference>
<dbReference type="SUPFAM" id="SSF49854">
    <property type="entry name" value="Spermadhesin, CUB domain"/>
    <property type="match status" value="1"/>
</dbReference>
<dbReference type="PANTHER" id="PTHR10127">
    <property type="entry name" value="DISCOIDIN, CUB, EGF, LAMININ , AND ZINC METALLOPROTEASE DOMAIN CONTAINING"/>
    <property type="match status" value="1"/>
</dbReference>
<name>A0A0N5B205_STREA</name>
<evidence type="ECO:0000256" key="4">
    <source>
        <dbReference type="ARBA" id="ARBA00022801"/>
    </source>
</evidence>
<dbReference type="Gene3D" id="2.60.120.290">
    <property type="entry name" value="Spermadhesin, CUB domain"/>
    <property type="match status" value="1"/>
</dbReference>
<dbReference type="InterPro" id="IPR024079">
    <property type="entry name" value="MetalloPept_cat_dom_sf"/>
</dbReference>
<dbReference type="Proteomes" id="UP000046392">
    <property type="component" value="Unplaced"/>
</dbReference>
<evidence type="ECO:0000256" key="2">
    <source>
        <dbReference type="ARBA" id="ARBA00022670"/>
    </source>
</evidence>
<dbReference type="InterPro" id="IPR035914">
    <property type="entry name" value="Sperma_CUB_dom_sf"/>
</dbReference>
<dbReference type="AlphaFoldDB" id="A0A0N5B205"/>
<dbReference type="SUPFAM" id="SSF55486">
    <property type="entry name" value="Metalloproteases ('zincins'), catalytic domain"/>
    <property type="match status" value="1"/>
</dbReference>
<dbReference type="PRINTS" id="PR00480">
    <property type="entry name" value="ASTACIN"/>
</dbReference>
<dbReference type="InterPro" id="IPR000742">
    <property type="entry name" value="EGF"/>
</dbReference>
<protein>
    <recommendedName>
        <fullName evidence="7">Metalloendopeptidase</fullName>
        <ecNumber evidence="7">3.4.24.-</ecNumber>
    </recommendedName>
</protein>
<evidence type="ECO:0000256" key="6">
    <source>
        <dbReference type="ARBA" id="ARBA00023049"/>
    </source>
</evidence>
<keyword evidence="1" id="KW-0245">EGF-like domain</keyword>
<keyword evidence="5 7" id="KW-0862">Zinc</keyword>
<dbReference type="InterPro" id="IPR001506">
    <property type="entry name" value="Peptidase_M12A"/>
</dbReference>
<evidence type="ECO:0000313" key="11">
    <source>
        <dbReference type="WBParaSite" id="SPAL_0000010800.1"/>
    </source>
</evidence>
<evidence type="ECO:0000313" key="10">
    <source>
        <dbReference type="Proteomes" id="UP000046392"/>
    </source>
</evidence>
<keyword evidence="3 7" id="KW-0479">Metal-binding</keyword>
<evidence type="ECO:0000259" key="9">
    <source>
        <dbReference type="PROSITE" id="PS01186"/>
    </source>
</evidence>
<keyword evidence="4 7" id="KW-0378">Hydrolase</keyword>
<dbReference type="Pfam" id="PF01400">
    <property type="entry name" value="Astacin"/>
    <property type="match status" value="1"/>
</dbReference>
<evidence type="ECO:0000256" key="7">
    <source>
        <dbReference type="RuleBase" id="RU361183"/>
    </source>
</evidence>
<dbReference type="PROSITE" id="PS00022">
    <property type="entry name" value="EGF_1"/>
    <property type="match status" value="1"/>
</dbReference>
<keyword evidence="6 7" id="KW-0482">Metalloprotease</keyword>
<dbReference type="GO" id="GO:0046872">
    <property type="term" value="F:metal ion binding"/>
    <property type="evidence" value="ECO:0007669"/>
    <property type="project" value="UniProtKB-KW"/>
</dbReference>
<dbReference type="GO" id="GO:0004222">
    <property type="term" value="F:metalloendopeptidase activity"/>
    <property type="evidence" value="ECO:0007669"/>
    <property type="project" value="UniProtKB-UniRule"/>
</dbReference>
<dbReference type="PROSITE" id="PS01186">
    <property type="entry name" value="EGF_2"/>
    <property type="match status" value="1"/>
</dbReference>